<comment type="caution">
    <text evidence="2">The sequence shown here is derived from an EMBL/GenBank/DDBJ whole genome shotgun (WGS) entry which is preliminary data.</text>
</comment>
<gene>
    <name evidence="2" type="ORF">J2S42_005217</name>
</gene>
<dbReference type="RefSeq" id="WP_307243170.1">
    <property type="nucleotide sequence ID" value="NZ_JAUSUZ010000001.1"/>
</dbReference>
<keyword evidence="3" id="KW-1185">Reference proteome</keyword>
<dbReference type="Proteomes" id="UP001240236">
    <property type="component" value="Unassembled WGS sequence"/>
</dbReference>
<dbReference type="InterPro" id="IPR004360">
    <property type="entry name" value="Glyas_Fos-R_dOase_dom"/>
</dbReference>
<dbReference type="Gene3D" id="3.30.720.110">
    <property type="match status" value="1"/>
</dbReference>
<dbReference type="InterPro" id="IPR037523">
    <property type="entry name" value="VOC_core"/>
</dbReference>
<accession>A0AAE3W274</accession>
<dbReference type="Pfam" id="PF00903">
    <property type="entry name" value="Glyoxalase"/>
    <property type="match status" value="1"/>
</dbReference>
<dbReference type="PROSITE" id="PS51819">
    <property type="entry name" value="VOC"/>
    <property type="match status" value="1"/>
</dbReference>
<dbReference type="AlphaFoldDB" id="A0AAE3W274"/>
<dbReference type="PANTHER" id="PTHR34109:SF1">
    <property type="entry name" value="VOC DOMAIN-CONTAINING PROTEIN"/>
    <property type="match status" value="1"/>
</dbReference>
<proteinExistence type="predicted"/>
<evidence type="ECO:0000259" key="1">
    <source>
        <dbReference type="PROSITE" id="PS51819"/>
    </source>
</evidence>
<dbReference type="Gene3D" id="3.30.720.120">
    <property type="match status" value="1"/>
</dbReference>
<dbReference type="EMBL" id="JAUSUZ010000001">
    <property type="protein sequence ID" value="MDQ0368548.1"/>
    <property type="molecule type" value="Genomic_DNA"/>
</dbReference>
<dbReference type="SUPFAM" id="SSF54593">
    <property type="entry name" value="Glyoxalase/Bleomycin resistance protein/Dihydroxybiphenyl dioxygenase"/>
    <property type="match status" value="1"/>
</dbReference>
<dbReference type="PANTHER" id="PTHR34109">
    <property type="entry name" value="BNAUNNG04460D PROTEIN-RELATED"/>
    <property type="match status" value="1"/>
</dbReference>
<feature type="domain" description="VOC" evidence="1">
    <location>
        <begin position="10"/>
        <end position="134"/>
    </location>
</feature>
<sequence length="152" mass="16533">MSDKNVSPAGYARLSLFFTVNEAAKALDFYRDVFGATVLVRMEAPDGSIMHAELELNGVRFQLSEPMPEYGILPPPAEGNMFTVTQWVADPDAVFARAVAAGATPLSEVTDVFSGDRMGVVRCPFGVRWAIARHDRDVPVAEIQAAALEWTS</sequence>
<reference evidence="2 3" key="1">
    <citation type="submission" date="2023-07" db="EMBL/GenBank/DDBJ databases">
        <title>Sequencing the genomes of 1000 actinobacteria strains.</title>
        <authorList>
            <person name="Klenk H.-P."/>
        </authorList>
    </citation>
    <scope>NUCLEOTIDE SEQUENCE [LARGE SCALE GENOMIC DNA]</scope>
    <source>
        <strain evidence="2 3">DSM 44709</strain>
    </source>
</reference>
<dbReference type="InterPro" id="IPR029068">
    <property type="entry name" value="Glyas_Bleomycin-R_OHBP_Dase"/>
</dbReference>
<name>A0AAE3W274_9ACTN</name>
<protein>
    <submittedName>
        <fullName evidence="2">Glyoxalase superfamily protein PhnB</fullName>
    </submittedName>
</protein>
<evidence type="ECO:0000313" key="3">
    <source>
        <dbReference type="Proteomes" id="UP001240236"/>
    </source>
</evidence>
<evidence type="ECO:0000313" key="2">
    <source>
        <dbReference type="EMBL" id="MDQ0368548.1"/>
    </source>
</evidence>
<dbReference type="CDD" id="cd07246">
    <property type="entry name" value="VOC_like"/>
    <property type="match status" value="1"/>
</dbReference>
<organism evidence="2 3">
    <name type="scientific">Catenuloplanes indicus</name>
    <dbReference type="NCBI Taxonomy" id="137267"/>
    <lineage>
        <taxon>Bacteria</taxon>
        <taxon>Bacillati</taxon>
        <taxon>Actinomycetota</taxon>
        <taxon>Actinomycetes</taxon>
        <taxon>Micromonosporales</taxon>
        <taxon>Micromonosporaceae</taxon>
        <taxon>Catenuloplanes</taxon>
    </lineage>
</organism>